<dbReference type="PANTHER" id="PTHR46112">
    <property type="entry name" value="AMINOPEPTIDASE"/>
    <property type="match status" value="1"/>
</dbReference>
<dbReference type="AlphaFoldDB" id="A0A1F6MRE4"/>
<organism evidence="2 3">
    <name type="scientific">Candidatus Magasanikbacteria bacterium RIFCSPHIGHO2_02_FULL_51_14</name>
    <dbReference type="NCBI Taxonomy" id="1798683"/>
    <lineage>
        <taxon>Bacteria</taxon>
        <taxon>Candidatus Magasanikiibacteriota</taxon>
    </lineage>
</organism>
<comment type="caution">
    <text evidence="2">The sequence shown here is derived from an EMBL/GenBank/DDBJ whole genome shotgun (WGS) entry which is preliminary data.</text>
</comment>
<dbReference type="Gene3D" id="3.90.230.10">
    <property type="entry name" value="Creatinase/methionine aminopeptidase superfamily"/>
    <property type="match status" value="1"/>
</dbReference>
<evidence type="ECO:0000313" key="3">
    <source>
        <dbReference type="Proteomes" id="UP000177457"/>
    </source>
</evidence>
<evidence type="ECO:0000313" key="2">
    <source>
        <dbReference type="EMBL" id="OGH74090.1"/>
    </source>
</evidence>
<dbReference type="STRING" id="1798683.A3C90_02270"/>
<dbReference type="CDD" id="cd01066">
    <property type="entry name" value="APP_MetAP"/>
    <property type="match status" value="1"/>
</dbReference>
<dbReference type="Proteomes" id="UP000177457">
    <property type="component" value="Unassembled WGS sequence"/>
</dbReference>
<proteinExistence type="predicted"/>
<reference evidence="2 3" key="1">
    <citation type="journal article" date="2016" name="Nat. Commun.">
        <title>Thousands of microbial genomes shed light on interconnected biogeochemical processes in an aquifer system.</title>
        <authorList>
            <person name="Anantharaman K."/>
            <person name="Brown C.T."/>
            <person name="Hug L.A."/>
            <person name="Sharon I."/>
            <person name="Castelle C.J."/>
            <person name="Probst A.J."/>
            <person name="Thomas B.C."/>
            <person name="Singh A."/>
            <person name="Wilkins M.J."/>
            <person name="Karaoz U."/>
            <person name="Brodie E.L."/>
            <person name="Williams K.H."/>
            <person name="Hubbard S.S."/>
            <person name="Banfield J.F."/>
        </authorList>
    </citation>
    <scope>NUCLEOTIDE SEQUENCE [LARGE SCALE GENOMIC DNA]</scope>
</reference>
<dbReference type="InterPro" id="IPR000994">
    <property type="entry name" value="Pept_M24"/>
</dbReference>
<feature type="domain" description="Peptidase M24" evidence="1">
    <location>
        <begin position="15"/>
        <end position="227"/>
    </location>
</feature>
<dbReference type="SUPFAM" id="SSF55920">
    <property type="entry name" value="Creatinase/aminopeptidase"/>
    <property type="match status" value="1"/>
</dbReference>
<dbReference type="EMBL" id="MFQE01000002">
    <property type="protein sequence ID" value="OGH74090.1"/>
    <property type="molecule type" value="Genomic_DNA"/>
</dbReference>
<name>A0A1F6MRE4_9BACT</name>
<dbReference type="PANTHER" id="PTHR46112:SF3">
    <property type="entry name" value="AMINOPEPTIDASE YPDF"/>
    <property type="match status" value="1"/>
</dbReference>
<evidence type="ECO:0000259" key="1">
    <source>
        <dbReference type="Pfam" id="PF00557"/>
    </source>
</evidence>
<dbReference type="InterPro" id="IPR050659">
    <property type="entry name" value="Peptidase_M24B"/>
</dbReference>
<dbReference type="InterPro" id="IPR036005">
    <property type="entry name" value="Creatinase/aminopeptidase-like"/>
</dbReference>
<accession>A0A1F6MRE4</accession>
<dbReference type="Pfam" id="PF00557">
    <property type="entry name" value="Peptidase_M24"/>
    <property type="match status" value="1"/>
</dbReference>
<sequence length="248" mass="28649">MWTGAQVKQHIEAARRLGLIKDTVARYIATHPRTSELEVQAFVLRLFRRHGLKMDAHAPIVAFQKHTSNVHYFVDKRKNARLRKDTLILLDIWARLKQSQAPYADMTWMFYYGDDVPQKFDKLFGYVLSARNRVITSIRRSIKRGDYPAGAYLDLIARDYLRQKDVGLYFSHHLGHALGTKSPHGVYGGLQRNTKTNILKQLGYTIEPGIYFKNKYGFRSEIDFYINRSGDVVVTTPMQRGIELILAS</sequence>
<protein>
    <recommendedName>
        <fullName evidence="1">Peptidase M24 domain-containing protein</fullName>
    </recommendedName>
</protein>
<gene>
    <name evidence="2" type="ORF">A3C90_02270</name>
</gene>